<dbReference type="Proteomes" id="UP001522662">
    <property type="component" value="Unassembled WGS sequence"/>
</dbReference>
<comment type="caution">
    <text evidence="1">The sequence shown here is derived from an EMBL/GenBank/DDBJ whole genome shotgun (WGS) entry which is preliminary data.</text>
</comment>
<gene>
    <name evidence="1" type="ORF">MKJ03_14535</name>
</gene>
<dbReference type="EMBL" id="JALAYX010000003">
    <property type="protein sequence ID" value="MCJ8239546.1"/>
    <property type="molecule type" value="Genomic_DNA"/>
</dbReference>
<proteinExistence type="predicted"/>
<dbReference type="RefSeq" id="WP_245137096.1">
    <property type="nucleotide sequence ID" value="NZ_CP128477.1"/>
</dbReference>
<accession>A0ABT0D2D7</accession>
<protein>
    <submittedName>
        <fullName evidence="1">Uncharacterized protein</fullName>
    </submittedName>
</protein>
<name>A0ABT0D2D7_9HYPH</name>
<evidence type="ECO:0000313" key="1">
    <source>
        <dbReference type="EMBL" id="MCJ8239546.1"/>
    </source>
</evidence>
<reference evidence="1 2" key="1">
    <citation type="submission" date="2022-03" db="EMBL/GenBank/DDBJ databases">
        <title>Rhizobium SSM4.3 sp. nov., isolated from Sediment (Gouqi Island).</title>
        <authorList>
            <person name="Chen G."/>
        </authorList>
    </citation>
    <scope>NUCLEOTIDE SEQUENCE [LARGE SCALE GENOMIC DNA]</scope>
    <source>
        <strain evidence="1 2">SSM4.3</strain>
    </source>
</reference>
<organism evidence="1 2">
    <name type="scientific">Peteryoungia algae</name>
    <dbReference type="NCBI Taxonomy" id="2919917"/>
    <lineage>
        <taxon>Bacteria</taxon>
        <taxon>Pseudomonadati</taxon>
        <taxon>Pseudomonadota</taxon>
        <taxon>Alphaproteobacteria</taxon>
        <taxon>Hyphomicrobiales</taxon>
        <taxon>Rhizobiaceae</taxon>
        <taxon>Peteryoungia</taxon>
    </lineage>
</organism>
<keyword evidence="2" id="KW-1185">Reference proteome</keyword>
<evidence type="ECO:0000313" key="2">
    <source>
        <dbReference type="Proteomes" id="UP001522662"/>
    </source>
</evidence>
<sequence>MLTDIDHITVKDRPLIVCDVDDVVLQFATPFEAFLATRGHRLLPRSFKLTGNIVSGTDDRVLEAPFVKALIDDFFVEQERWQTPFADAVDSLHALGAEADLVFLTAMPPRHAEIRRRLLDQMALTFPMIATEAAKGPMVAKLHGERPLPVAFVDDMVHNLHSVGDHVPSCLLVYLPPPLEIFQFAPDPHETVRRVENWPQASKLIRSHFTAQDVASHG</sequence>